<dbReference type="SUPFAM" id="SSF56645">
    <property type="entry name" value="Acyl-CoA dehydrogenase NM domain-like"/>
    <property type="match status" value="1"/>
</dbReference>
<dbReference type="GO" id="GO:0050660">
    <property type="term" value="F:flavin adenine dinucleotide binding"/>
    <property type="evidence" value="ECO:0007669"/>
    <property type="project" value="InterPro"/>
</dbReference>
<keyword evidence="5 6" id="KW-0560">Oxidoreductase</keyword>
<comment type="caution">
    <text evidence="10">The sequence shown here is derived from an EMBL/GenBank/DDBJ whole genome shotgun (WGS) entry which is preliminary data.</text>
</comment>
<dbReference type="Gene3D" id="1.10.540.10">
    <property type="entry name" value="Acyl-CoA dehydrogenase/oxidase, N-terminal domain"/>
    <property type="match status" value="1"/>
</dbReference>
<dbReference type="EMBL" id="JANAFB010000043">
    <property type="protein sequence ID" value="MCP3426939.1"/>
    <property type="molecule type" value="Genomic_DNA"/>
</dbReference>
<evidence type="ECO:0000256" key="4">
    <source>
        <dbReference type="ARBA" id="ARBA00022827"/>
    </source>
</evidence>
<dbReference type="PANTHER" id="PTHR43884">
    <property type="entry name" value="ACYL-COA DEHYDROGENASE"/>
    <property type="match status" value="1"/>
</dbReference>
<dbReference type="InterPro" id="IPR036250">
    <property type="entry name" value="AcylCo_DH-like_C"/>
</dbReference>
<feature type="domain" description="Acyl-CoA dehydrogenase/oxidase N-terminal" evidence="9">
    <location>
        <begin position="11"/>
        <end position="122"/>
    </location>
</feature>
<dbReference type="GO" id="GO:0003995">
    <property type="term" value="F:acyl-CoA dehydrogenase activity"/>
    <property type="evidence" value="ECO:0007669"/>
    <property type="project" value="TreeGrafter"/>
</dbReference>
<sequence>MPSTHITAGLTEDHLALRDAVKQFVEERVMPTASEREAKDQYPDDLIPELAELGMFGITIEEEYGGSNIDYVGYGIIFEELARGWMGLASLVYTTSSGGYLINAFGTDEQKQRFLPEMAAGKRMSGIALTEPSAGSDLKNIKLTARRDGDNYILNGTKIFITHARHADPLVTLAKTDPSVVPAHRGGISLMLIEQNTPGVSYGSDYQKLGHRGLELCEVIFEDAVVPATNLLGGEEGKGFYQMMSALDRGRIYMAAASTGMARAALTHAVDYAKQREAFGKSIANHQAIQMKIADMATKVETSRLLYINAALNTEANGRASSESSMAKVFASEAGIEVVYDAMRILGGYGYIKEFPIERYLRDSLLMPIGEGTNEMLRTIVAREALKET</sequence>
<name>A0A9X2KJK2_9MICC</name>
<dbReference type="SUPFAM" id="SSF47203">
    <property type="entry name" value="Acyl-CoA dehydrogenase C-terminal domain-like"/>
    <property type="match status" value="1"/>
</dbReference>
<evidence type="ECO:0000313" key="11">
    <source>
        <dbReference type="Proteomes" id="UP001139502"/>
    </source>
</evidence>
<gene>
    <name evidence="10" type="ORF">NBM05_13210</name>
</gene>
<keyword evidence="3 6" id="KW-0285">Flavoprotein</keyword>
<proteinExistence type="inferred from homology"/>
<dbReference type="InterPro" id="IPR046373">
    <property type="entry name" value="Acyl-CoA_Oxase/DH_mid-dom_sf"/>
</dbReference>
<dbReference type="Pfam" id="PF02771">
    <property type="entry name" value="Acyl-CoA_dh_N"/>
    <property type="match status" value="1"/>
</dbReference>
<dbReference type="InterPro" id="IPR009100">
    <property type="entry name" value="AcylCoA_DH/oxidase_NM_dom_sf"/>
</dbReference>
<dbReference type="Pfam" id="PF00441">
    <property type="entry name" value="Acyl-CoA_dh_1"/>
    <property type="match status" value="1"/>
</dbReference>
<dbReference type="Gene3D" id="1.20.140.10">
    <property type="entry name" value="Butyryl-CoA Dehydrogenase, subunit A, domain 3"/>
    <property type="match status" value="1"/>
</dbReference>
<dbReference type="Pfam" id="PF02770">
    <property type="entry name" value="Acyl-CoA_dh_M"/>
    <property type="match status" value="1"/>
</dbReference>
<evidence type="ECO:0000256" key="6">
    <source>
        <dbReference type="RuleBase" id="RU362125"/>
    </source>
</evidence>
<evidence type="ECO:0000256" key="2">
    <source>
        <dbReference type="ARBA" id="ARBA00009347"/>
    </source>
</evidence>
<evidence type="ECO:0000256" key="3">
    <source>
        <dbReference type="ARBA" id="ARBA00022630"/>
    </source>
</evidence>
<comment type="similarity">
    <text evidence="2 6">Belongs to the acyl-CoA dehydrogenase family.</text>
</comment>
<feature type="domain" description="Acyl-CoA dehydrogenase/oxidase C-terminal" evidence="7">
    <location>
        <begin position="237"/>
        <end position="385"/>
    </location>
</feature>
<dbReference type="FunFam" id="1.20.140.10:FF:000004">
    <property type="entry name" value="Acyl-CoA dehydrogenase FadE25"/>
    <property type="match status" value="1"/>
</dbReference>
<keyword evidence="11" id="KW-1185">Reference proteome</keyword>
<accession>A0A9X2KJK2</accession>
<dbReference type="InterPro" id="IPR037069">
    <property type="entry name" value="AcylCoA_DH/ox_N_sf"/>
</dbReference>
<evidence type="ECO:0000256" key="1">
    <source>
        <dbReference type="ARBA" id="ARBA00001974"/>
    </source>
</evidence>
<evidence type="ECO:0000256" key="5">
    <source>
        <dbReference type="ARBA" id="ARBA00023002"/>
    </source>
</evidence>
<dbReference type="FunFam" id="2.40.110.10:FF:000002">
    <property type="entry name" value="Acyl-CoA dehydrogenase fadE12"/>
    <property type="match status" value="1"/>
</dbReference>
<evidence type="ECO:0000259" key="8">
    <source>
        <dbReference type="Pfam" id="PF02770"/>
    </source>
</evidence>
<dbReference type="InterPro" id="IPR009075">
    <property type="entry name" value="AcylCo_DH/oxidase_C"/>
</dbReference>
<dbReference type="PANTHER" id="PTHR43884:SF12">
    <property type="entry name" value="ISOVALERYL-COA DEHYDROGENASE, MITOCHONDRIAL-RELATED"/>
    <property type="match status" value="1"/>
</dbReference>
<dbReference type="Proteomes" id="UP001139502">
    <property type="component" value="Unassembled WGS sequence"/>
</dbReference>
<dbReference type="Gene3D" id="2.40.110.10">
    <property type="entry name" value="Butyryl-CoA Dehydrogenase, subunit A, domain 2"/>
    <property type="match status" value="1"/>
</dbReference>
<keyword evidence="4 6" id="KW-0274">FAD</keyword>
<dbReference type="PIRSF" id="PIRSF016578">
    <property type="entry name" value="HsaA"/>
    <property type="match status" value="1"/>
</dbReference>
<dbReference type="InterPro" id="IPR013786">
    <property type="entry name" value="AcylCoA_DH/ox_N"/>
</dbReference>
<organism evidence="10 11">
    <name type="scientific">Rothia santali</name>
    <dbReference type="NCBI Taxonomy" id="2949643"/>
    <lineage>
        <taxon>Bacteria</taxon>
        <taxon>Bacillati</taxon>
        <taxon>Actinomycetota</taxon>
        <taxon>Actinomycetes</taxon>
        <taxon>Micrococcales</taxon>
        <taxon>Micrococcaceae</taxon>
        <taxon>Rothia</taxon>
    </lineage>
</organism>
<dbReference type="AlphaFoldDB" id="A0A9X2KJK2"/>
<comment type="cofactor">
    <cofactor evidence="1 6">
        <name>FAD</name>
        <dbReference type="ChEBI" id="CHEBI:57692"/>
    </cofactor>
</comment>
<feature type="domain" description="Acyl-CoA oxidase/dehydrogenase middle" evidence="8">
    <location>
        <begin position="127"/>
        <end position="223"/>
    </location>
</feature>
<protein>
    <submittedName>
        <fullName evidence="10">Acyl-CoA dehydrogenase family protein</fullName>
    </submittedName>
</protein>
<dbReference type="RefSeq" id="WP_254168365.1">
    <property type="nucleotide sequence ID" value="NZ_JANAFB010000043.1"/>
</dbReference>
<evidence type="ECO:0000259" key="7">
    <source>
        <dbReference type="Pfam" id="PF00441"/>
    </source>
</evidence>
<evidence type="ECO:0000259" key="9">
    <source>
        <dbReference type="Pfam" id="PF02771"/>
    </source>
</evidence>
<dbReference type="InterPro" id="IPR006091">
    <property type="entry name" value="Acyl-CoA_Oxase/DH_mid-dom"/>
</dbReference>
<dbReference type="FunFam" id="1.10.540.10:FF:000002">
    <property type="entry name" value="Acyl-CoA dehydrogenase FadE19"/>
    <property type="match status" value="1"/>
</dbReference>
<reference evidence="10" key="1">
    <citation type="submission" date="2022-06" db="EMBL/GenBank/DDBJ databases">
        <title>Rothia sp. isolated from sandalwood seedling.</title>
        <authorList>
            <person name="Tuikhar N."/>
            <person name="Kirdat K."/>
            <person name="Thorat V."/>
            <person name="Swetha P."/>
            <person name="Padma S."/>
            <person name="Sundararaj R."/>
            <person name="Yadav A."/>
        </authorList>
    </citation>
    <scope>NUCLEOTIDE SEQUENCE</scope>
    <source>
        <strain evidence="10">AR01</strain>
    </source>
</reference>
<evidence type="ECO:0000313" key="10">
    <source>
        <dbReference type="EMBL" id="MCP3426939.1"/>
    </source>
</evidence>